<sequence>MKIKRVTMRKVIYVCVLFFSSIIYASEQPLTEEKYNNIIKLIEMTGSIDLGLQMSQTMTSQLVVIVSKNNPDIPKEKFEIIERTVNSVVEEQLRGKNGFFKMMTPIYHKYYTNQEIEELIAFYETSLGKKSIKIMPNIVQESFSIGQAWGKRVAPIAIKEVKKQFEKEGFTLLL</sequence>
<evidence type="ECO:0000313" key="3">
    <source>
        <dbReference type="EMBL" id="PMP25960.1"/>
    </source>
</evidence>
<dbReference type="Pfam" id="PF09832">
    <property type="entry name" value="DUF2059"/>
    <property type="match status" value="1"/>
</dbReference>
<evidence type="ECO:0000259" key="2">
    <source>
        <dbReference type="Pfam" id="PF09832"/>
    </source>
</evidence>
<accession>A0A7Z1MGL7</accession>
<proteinExistence type="predicted"/>
<name>A0A7Z1MGL7_9VIBR</name>
<protein>
    <recommendedName>
        <fullName evidence="2">DUF2059 domain-containing protein</fullName>
    </recommendedName>
</protein>
<feature type="chain" id="PRO_5031074250" description="DUF2059 domain-containing protein" evidence="1">
    <location>
        <begin position="26"/>
        <end position="174"/>
    </location>
</feature>
<comment type="caution">
    <text evidence="3">The sequence shown here is derived from an EMBL/GenBank/DDBJ whole genome shotgun (WGS) entry which is preliminary data.</text>
</comment>
<dbReference type="AlphaFoldDB" id="A0A7Z1MGL7"/>
<dbReference type="RefSeq" id="WP_010438433.1">
    <property type="nucleotide sequence ID" value="NZ_AP025480.1"/>
</dbReference>
<organism evidence="3">
    <name type="scientific">Vibrio cyclitrophicus</name>
    <dbReference type="NCBI Taxonomy" id="47951"/>
    <lineage>
        <taxon>Bacteria</taxon>
        <taxon>Pseudomonadati</taxon>
        <taxon>Pseudomonadota</taxon>
        <taxon>Gammaproteobacteria</taxon>
        <taxon>Vibrionales</taxon>
        <taxon>Vibrionaceae</taxon>
        <taxon>Vibrio</taxon>
    </lineage>
</organism>
<keyword evidence="1" id="KW-0732">Signal</keyword>
<evidence type="ECO:0000256" key="1">
    <source>
        <dbReference type="SAM" id="SignalP"/>
    </source>
</evidence>
<feature type="signal peptide" evidence="1">
    <location>
        <begin position="1"/>
        <end position="25"/>
    </location>
</feature>
<reference evidence="3" key="1">
    <citation type="submission" date="2016-07" db="EMBL/GenBank/DDBJ databases">
        <authorList>
            <person name="Kauffman K."/>
            <person name="Arevalo P."/>
            <person name="Polz M.F."/>
        </authorList>
    </citation>
    <scope>NUCLEOTIDE SEQUENCE</scope>
    <source>
        <strain evidence="3">10N.222.46.E12</strain>
    </source>
</reference>
<reference evidence="3" key="2">
    <citation type="journal article" date="2018" name="Nature">
        <title>A major lineage of non-tailed dsDNA viruses as unrecognized killers of marine bacteria.</title>
        <authorList>
            <person name="Kauffman K.M."/>
            <person name="Hussain F.A."/>
            <person name="Yang J."/>
            <person name="Arevalo P."/>
            <person name="Brown J.M."/>
            <person name="Chang W.K."/>
            <person name="VanInsberghe D."/>
            <person name="Elsherbini J."/>
            <person name="Sharma R.S."/>
            <person name="Cutler M.B."/>
            <person name="Kelly L."/>
            <person name="Polz M.F."/>
        </authorList>
    </citation>
    <scope>NUCLEOTIDE SEQUENCE</scope>
    <source>
        <strain evidence="3">10N.222.46.E12</strain>
    </source>
</reference>
<dbReference type="EMBL" id="MDBS01000052">
    <property type="protein sequence ID" value="PMP25960.1"/>
    <property type="molecule type" value="Genomic_DNA"/>
</dbReference>
<dbReference type="InterPro" id="IPR018637">
    <property type="entry name" value="DUF2059"/>
</dbReference>
<feature type="domain" description="DUF2059" evidence="2">
    <location>
        <begin position="101"/>
        <end position="155"/>
    </location>
</feature>
<gene>
    <name evidence="3" type="ORF">BCS90_23950</name>
</gene>